<evidence type="ECO:0000256" key="11">
    <source>
        <dbReference type="SAM" id="SignalP"/>
    </source>
</evidence>
<evidence type="ECO:0000259" key="12">
    <source>
        <dbReference type="Pfam" id="PF00190"/>
    </source>
</evidence>
<dbReference type="OMA" id="HTHRSAC"/>
<dbReference type="Proteomes" id="UP000824469">
    <property type="component" value="Unassembled WGS sequence"/>
</dbReference>
<feature type="signal peptide" evidence="11">
    <location>
        <begin position="1"/>
        <end position="25"/>
    </location>
</feature>
<dbReference type="InterPro" id="IPR019780">
    <property type="entry name" value="Germin_Mn-BS"/>
</dbReference>
<name>A0AA38FIC7_TAXCH</name>
<dbReference type="Gene3D" id="2.60.120.10">
    <property type="entry name" value="Jelly Rolls"/>
    <property type="match status" value="1"/>
</dbReference>
<feature type="binding site" evidence="9">
    <location>
        <position position="114"/>
    </location>
    <ligand>
        <name>Mn(2+)</name>
        <dbReference type="ChEBI" id="CHEBI:29035"/>
    </ligand>
</feature>
<gene>
    <name evidence="13" type="ORF">KI387_008417</name>
</gene>
<keyword evidence="6 10" id="KW-1015">Disulfide bond</keyword>
<feature type="binding site" evidence="8">
    <location>
        <position position="119"/>
    </location>
    <ligand>
        <name>oxalate</name>
        <dbReference type="ChEBI" id="CHEBI:30623"/>
    </ligand>
</feature>
<comment type="subcellular location">
    <subcellularLocation>
        <location evidence="1">Secreted</location>
        <location evidence="1">Extracellular space</location>
        <location evidence="1">Apoplast</location>
    </subcellularLocation>
</comment>
<keyword evidence="3" id="KW-0052">Apoplast</keyword>
<evidence type="ECO:0000256" key="5">
    <source>
        <dbReference type="ARBA" id="ARBA00022723"/>
    </source>
</evidence>
<sequence length="130" mass="14020">MGNRIIYLTLGVYLLIFCYSQHVMAADADPLQDFCVADLKSKVLVNGFVCKNPMEVSGEDFFFAGLRKAGNTNNPVGSNVTAANVNQIGGLNTLGISFVRIDFAVGGINPPHTHPRATEVLFLIEGTLFV</sequence>
<reference evidence="13 14" key="1">
    <citation type="journal article" date="2021" name="Nat. Plants">
        <title>The Taxus genome provides insights into paclitaxel biosynthesis.</title>
        <authorList>
            <person name="Xiong X."/>
            <person name="Gou J."/>
            <person name="Liao Q."/>
            <person name="Li Y."/>
            <person name="Zhou Q."/>
            <person name="Bi G."/>
            <person name="Li C."/>
            <person name="Du R."/>
            <person name="Wang X."/>
            <person name="Sun T."/>
            <person name="Guo L."/>
            <person name="Liang H."/>
            <person name="Lu P."/>
            <person name="Wu Y."/>
            <person name="Zhang Z."/>
            <person name="Ro D.K."/>
            <person name="Shang Y."/>
            <person name="Huang S."/>
            <person name="Yan J."/>
        </authorList>
    </citation>
    <scope>NUCLEOTIDE SEQUENCE [LARGE SCALE GENOMIC DNA]</scope>
    <source>
        <strain evidence="13">Ta-2019</strain>
    </source>
</reference>
<evidence type="ECO:0000256" key="4">
    <source>
        <dbReference type="ARBA" id="ARBA00022525"/>
    </source>
</evidence>
<feature type="non-terminal residue" evidence="13">
    <location>
        <position position="1"/>
    </location>
</feature>
<evidence type="ECO:0000256" key="7">
    <source>
        <dbReference type="ARBA" id="ARBA00023211"/>
    </source>
</evidence>
<dbReference type="InterPro" id="IPR011051">
    <property type="entry name" value="RmlC_Cupin_sf"/>
</dbReference>
<dbReference type="CDD" id="cd02241">
    <property type="entry name" value="cupin_OxOx"/>
    <property type="match status" value="1"/>
</dbReference>
<accession>A0AA38FIC7</accession>
<feature type="binding site" evidence="8">
    <location>
        <position position="109"/>
    </location>
    <ligand>
        <name>oxalate</name>
        <dbReference type="ChEBI" id="CHEBI:30623"/>
    </ligand>
</feature>
<dbReference type="Pfam" id="PF00190">
    <property type="entry name" value="Cupin_1"/>
    <property type="match status" value="1"/>
</dbReference>
<comment type="caution">
    <text evidence="13">The sequence shown here is derived from an EMBL/GenBank/DDBJ whole genome shotgun (WGS) entry which is preliminary data.</text>
</comment>
<evidence type="ECO:0000256" key="10">
    <source>
        <dbReference type="PIRSR" id="PIRSR601929-3"/>
    </source>
</evidence>
<evidence type="ECO:0000256" key="6">
    <source>
        <dbReference type="ARBA" id="ARBA00023157"/>
    </source>
</evidence>
<feature type="binding site" evidence="9">
    <location>
        <position position="119"/>
    </location>
    <ligand>
        <name>Mn(2+)</name>
        <dbReference type="ChEBI" id="CHEBI:29035"/>
    </ligand>
</feature>
<feature type="binding site" evidence="9">
    <location>
        <position position="112"/>
    </location>
    <ligand>
        <name>Mn(2+)</name>
        <dbReference type="ChEBI" id="CHEBI:29035"/>
    </ligand>
</feature>
<evidence type="ECO:0000256" key="1">
    <source>
        <dbReference type="ARBA" id="ARBA00004271"/>
    </source>
</evidence>
<comment type="similarity">
    <text evidence="2">Belongs to the germin family.</text>
</comment>
<dbReference type="InterPro" id="IPR001929">
    <property type="entry name" value="Germin"/>
</dbReference>
<evidence type="ECO:0000256" key="2">
    <source>
        <dbReference type="ARBA" id="ARBA00007456"/>
    </source>
</evidence>
<keyword evidence="11" id="KW-0732">Signal</keyword>
<dbReference type="GO" id="GO:0030145">
    <property type="term" value="F:manganese ion binding"/>
    <property type="evidence" value="ECO:0007669"/>
    <property type="project" value="InterPro"/>
</dbReference>
<feature type="disulfide bond" evidence="10">
    <location>
        <begin position="35"/>
        <end position="50"/>
    </location>
</feature>
<dbReference type="GO" id="GO:0048046">
    <property type="term" value="C:apoplast"/>
    <property type="evidence" value="ECO:0007669"/>
    <property type="project" value="UniProtKB-SubCell"/>
</dbReference>
<evidence type="ECO:0000256" key="3">
    <source>
        <dbReference type="ARBA" id="ARBA00022523"/>
    </source>
</evidence>
<dbReference type="EMBL" id="JAHRHJ020000008">
    <property type="protein sequence ID" value="KAH9304013.1"/>
    <property type="molecule type" value="Genomic_DNA"/>
</dbReference>
<organism evidence="13 14">
    <name type="scientific">Taxus chinensis</name>
    <name type="common">Chinese yew</name>
    <name type="synonym">Taxus wallichiana var. chinensis</name>
    <dbReference type="NCBI Taxonomy" id="29808"/>
    <lineage>
        <taxon>Eukaryota</taxon>
        <taxon>Viridiplantae</taxon>
        <taxon>Streptophyta</taxon>
        <taxon>Embryophyta</taxon>
        <taxon>Tracheophyta</taxon>
        <taxon>Spermatophyta</taxon>
        <taxon>Pinopsida</taxon>
        <taxon>Pinidae</taxon>
        <taxon>Conifers II</taxon>
        <taxon>Cupressales</taxon>
        <taxon>Taxaceae</taxon>
        <taxon>Taxus</taxon>
    </lineage>
</organism>
<evidence type="ECO:0000256" key="8">
    <source>
        <dbReference type="PIRSR" id="PIRSR601929-1"/>
    </source>
</evidence>
<evidence type="ECO:0000313" key="13">
    <source>
        <dbReference type="EMBL" id="KAH9304013.1"/>
    </source>
</evidence>
<keyword evidence="14" id="KW-1185">Reference proteome</keyword>
<keyword evidence="7 8" id="KW-0464">Manganese</keyword>
<keyword evidence="5 8" id="KW-0479">Metal-binding</keyword>
<feature type="domain" description="Cupin type-1" evidence="12">
    <location>
        <begin position="65"/>
        <end position="130"/>
    </location>
</feature>
<dbReference type="InterPro" id="IPR006045">
    <property type="entry name" value="Cupin_1"/>
</dbReference>
<dbReference type="InterPro" id="IPR014710">
    <property type="entry name" value="RmlC-like_jellyroll"/>
</dbReference>
<protein>
    <recommendedName>
        <fullName evidence="12">Cupin type-1 domain-containing protein</fullName>
    </recommendedName>
</protein>
<dbReference type="PANTHER" id="PTHR31238">
    <property type="entry name" value="GERMIN-LIKE PROTEIN SUBFAMILY 3 MEMBER 3"/>
    <property type="match status" value="1"/>
</dbReference>
<feature type="chain" id="PRO_5041305739" description="Cupin type-1 domain-containing protein" evidence="11">
    <location>
        <begin position="26"/>
        <end position="130"/>
    </location>
</feature>
<dbReference type="AlphaFoldDB" id="A0AA38FIC7"/>
<evidence type="ECO:0000256" key="9">
    <source>
        <dbReference type="PIRSR" id="PIRSR601929-2"/>
    </source>
</evidence>
<dbReference type="SUPFAM" id="SSF51182">
    <property type="entry name" value="RmlC-like cupins"/>
    <property type="match status" value="1"/>
</dbReference>
<feature type="binding site" evidence="8">
    <location>
        <position position="114"/>
    </location>
    <ligand>
        <name>oxalate</name>
        <dbReference type="ChEBI" id="CHEBI:30623"/>
    </ligand>
</feature>
<keyword evidence="4" id="KW-0964">Secreted</keyword>
<evidence type="ECO:0000313" key="14">
    <source>
        <dbReference type="Proteomes" id="UP000824469"/>
    </source>
</evidence>
<proteinExistence type="inferred from homology"/>
<dbReference type="PROSITE" id="PS00725">
    <property type="entry name" value="GERMIN"/>
    <property type="match status" value="1"/>
</dbReference>